<evidence type="ECO:0000313" key="9">
    <source>
        <dbReference type="Proteomes" id="UP001472677"/>
    </source>
</evidence>
<accession>A0ABR2CZK5</accession>
<evidence type="ECO:0000256" key="2">
    <source>
        <dbReference type="ARBA" id="ARBA00007635"/>
    </source>
</evidence>
<feature type="transmembrane region" description="Helical" evidence="6">
    <location>
        <begin position="73"/>
        <end position="94"/>
    </location>
</feature>
<comment type="caution">
    <text evidence="8">The sequence shown here is derived from an EMBL/GenBank/DDBJ whole genome shotgun (WGS) entry which is preliminary data.</text>
</comment>
<keyword evidence="4 6" id="KW-1133">Transmembrane helix</keyword>
<reference evidence="8 9" key="1">
    <citation type="journal article" date="2024" name="G3 (Bethesda)">
        <title>Genome assembly of Hibiscus sabdariffa L. provides insights into metabolisms of medicinal natural products.</title>
        <authorList>
            <person name="Kim T."/>
        </authorList>
    </citation>
    <scope>NUCLEOTIDE SEQUENCE [LARGE SCALE GENOMIC DNA]</scope>
    <source>
        <strain evidence="8">TK-2024</strain>
        <tissue evidence="8">Old leaves</tissue>
    </source>
</reference>
<dbReference type="Pfam" id="PF00892">
    <property type="entry name" value="EamA"/>
    <property type="match status" value="1"/>
</dbReference>
<feature type="transmembrane region" description="Helical" evidence="6">
    <location>
        <begin position="285"/>
        <end position="305"/>
    </location>
</feature>
<evidence type="ECO:0000259" key="7">
    <source>
        <dbReference type="Pfam" id="PF00892"/>
    </source>
</evidence>
<feature type="transmembrane region" description="Helical" evidence="6">
    <location>
        <begin position="136"/>
        <end position="157"/>
    </location>
</feature>
<evidence type="ECO:0000256" key="3">
    <source>
        <dbReference type="ARBA" id="ARBA00022692"/>
    </source>
</evidence>
<dbReference type="Proteomes" id="UP001472677">
    <property type="component" value="Unassembled WGS sequence"/>
</dbReference>
<dbReference type="InterPro" id="IPR030184">
    <property type="entry name" value="WAT1-related"/>
</dbReference>
<sequence length="336" mass="36934">MVEHMRDVAAFTVMVIMEACTIALTILAKTALTGGLSPFVLVVYTNAVASSLLLPFSFLYHRRERTQQSLFPFPLLLRMFFLGLSGIAVSQNLAFLGLSYSSPIVVCATGLLLPSISFFLSIILRTTKLGWGSSGCQAKLIGTLISITGIIVVELYGGPFIPTSPVSLAHPLQLIPIHFVFYSTPDRWVLGGLLLAAANLSLSILNIIQVGTVKQYPQVMKVASFYSLVGTIQCLVFSLCMERDLDAWKLKHKRDLLLIIVTGTFGSIIRSNVHLTCTRMKGPFYVPMFKPCGILFATIFGTSFFTNSLQYGREKVNDVSNLEAPLLQEQEEEAHV</sequence>
<evidence type="ECO:0000256" key="1">
    <source>
        <dbReference type="ARBA" id="ARBA00004141"/>
    </source>
</evidence>
<feature type="transmembrane region" description="Helical" evidence="6">
    <location>
        <begin position="223"/>
        <end position="241"/>
    </location>
</feature>
<evidence type="ECO:0000313" key="8">
    <source>
        <dbReference type="EMBL" id="KAK8526480.1"/>
    </source>
</evidence>
<gene>
    <name evidence="8" type="ORF">V6N12_020951</name>
</gene>
<evidence type="ECO:0000256" key="6">
    <source>
        <dbReference type="RuleBase" id="RU363077"/>
    </source>
</evidence>
<feature type="transmembrane region" description="Helical" evidence="6">
    <location>
        <begin position="39"/>
        <end position="61"/>
    </location>
</feature>
<feature type="transmembrane region" description="Helical" evidence="6">
    <location>
        <begin position="188"/>
        <end position="211"/>
    </location>
</feature>
<feature type="transmembrane region" description="Helical" evidence="6">
    <location>
        <begin position="7"/>
        <end position="27"/>
    </location>
</feature>
<dbReference type="InterPro" id="IPR000620">
    <property type="entry name" value="EamA_dom"/>
</dbReference>
<proteinExistence type="inferred from homology"/>
<comment type="subcellular location">
    <subcellularLocation>
        <location evidence="1 6">Membrane</location>
        <topology evidence="1 6">Multi-pass membrane protein</topology>
    </subcellularLocation>
</comment>
<dbReference type="EMBL" id="JBBPBM010000039">
    <property type="protein sequence ID" value="KAK8526480.1"/>
    <property type="molecule type" value="Genomic_DNA"/>
</dbReference>
<organism evidence="8 9">
    <name type="scientific">Hibiscus sabdariffa</name>
    <name type="common">roselle</name>
    <dbReference type="NCBI Taxonomy" id="183260"/>
    <lineage>
        <taxon>Eukaryota</taxon>
        <taxon>Viridiplantae</taxon>
        <taxon>Streptophyta</taxon>
        <taxon>Embryophyta</taxon>
        <taxon>Tracheophyta</taxon>
        <taxon>Spermatophyta</taxon>
        <taxon>Magnoliopsida</taxon>
        <taxon>eudicotyledons</taxon>
        <taxon>Gunneridae</taxon>
        <taxon>Pentapetalae</taxon>
        <taxon>rosids</taxon>
        <taxon>malvids</taxon>
        <taxon>Malvales</taxon>
        <taxon>Malvaceae</taxon>
        <taxon>Malvoideae</taxon>
        <taxon>Hibiscus</taxon>
    </lineage>
</organism>
<keyword evidence="5 6" id="KW-0472">Membrane</keyword>
<name>A0ABR2CZK5_9ROSI</name>
<protein>
    <recommendedName>
        <fullName evidence="6">WAT1-related protein</fullName>
    </recommendedName>
</protein>
<feature type="domain" description="EamA" evidence="7">
    <location>
        <begin position="22"/>
        <end position="153"/>
    </location>
</feature>
<feature type="transmembrane region" description="Helical" evidence="6">
    <location>
        <begin position="100"/>
        <end position="124"/>
    </location>
</feature>
<feature type="transmembrane region" description="Helical" evidence="6">
    <location>
        <begin position="256"/>
        <end position="273"/>
    </location>
</feature>
<dbReference type="PANTHER" id="PTHR31218">
    <property type="entry name" value="WAT1-RELATED PROTEIN"/>
    <property type="match status" value="1"/>
</dbReference>
<comment type="similarity">
    <text evidence="2 6">Belongs to the drug/metabolite transporter (DMT) superfamily. Plant drug/metabolite exporter (P-DME) (TC 2.A.7.4) family.</text>
</comment>
<keyword evidence="3 6" id="KW-0812">Transmembrane</keyword>
<keyword evidence="9" id="KW-1185">Reference proteome</keyword>
<evidence type="ECO:0000256" key="5">
    <source>
        <dbReference type="ARBA" id="ARBA00023136"/>
    </source>
</evidence>
<evidence type="ECO:0000256" key="4">
    <source>
        <dbReference type="ARBA" id="ARBA00022989"/>
    </source>
</evidence>